<keyword evidence="2" id="KW-0808">Transferase</keyword>
<evidence type="ECO:0000256" key="1">
    <source>
        <dbReference type="SAM" id="Phobius"/>
    </source>
</evidence>
<feature type="transmembrane region" description="Helical" evidence="1">
    <location>
        <begin position="52"/>
        <end position="81"/>
    </location>
</feature>
<feature type="transmembrane region" description="Helical" evidence="1">
    <location>
        <begin position="227"/>
        <end position="245"/>
    </location>
</feature>
<reference evidence="3" key="1">
    <citation type="journal article" date="2019" name="Int. J. Syst. Evol. Microbiol.">
        <title>The Global Catalogue of Microorganisms (GCM) 10K type strain sequencing project: providing services to taxonomists for standard genome sequencing and annotation.</title>
        <authorList>
            <consortium name="The Broad Institute Genomics Platform"/>
            <consortium name="The Broad Institute Genome Sequencing Center for Infectious Disease"/>
            <person name="Wu L."/>
            <person name="Ma J."/>
        </authorList>
    </citation>
    <scope>NUCLEOTIDE SEQUENCE [LARGE SCALE GENOMIC DNA]</scope>
    <source>
        <strain evidence="3">KCTC 52168</strain>
    </source>
</reference>
<evidence type="ECO:0000313" key="3">
    <source>
        <dbReference type="Proteomes" id="UP001595556"/>
    </source>
</evidence>
<keyword evidence="3" id="KW-1185">Reference proteome</keyword>
<dbReference type="GO" id="GO:0004605">
    <property type="term" value="F:phosphatidate cytidylyltransferase activity"/>
    <property type="evidence" value="ECO:0007669"/>
    <property type="project" value="UniProtKB-EC"/>
</dbReference>
<accession>A0ABV7H4B0</accession>
<dbReference type="Pfam" id="PF01148">
    <property type="entry name" value="CTP_transf_1"/>
    <property type="match status" value="1"/>
</dbReference>
<dbReference type="EMBL" id="JBHRTI010000007">
    <property type="protein sequence ID" value="MFC3148487.1"/>
    <property type="molecule type" value="Genomic_DNA"/>
</dbReference>
<evidence type="ECO:0000313" key="2">
    <source>
        <dbReference type="EMBL" id="MFC3148487.1"/>
    </source>
</evidence>
<feature type="transmembrane region" description="Helical" evidence="1">
    <location>
        <begin position="93"/>
        <end position="112"/>
    </location>
</feature>
<keyword evidence="1" id="KW-0472">Membrane</keyword>
<keyword evidence="1" id="KW-0812">Transmembrane</keyword>
<proteinExistence type="predicted"/>
<feature type="transmembrane region" description="Helical" evidence="1">
    <location>
        <begin position="118"/>
        <end position="141"/>
    </location>
</feature>
<dbReference type="PANTHER" id="PTHR43535:SF1">
    <property type="entry name" value="PHOSPHATIDATE CYTIDYLYLTRANSFERASE"/>
    <property type="match status" value="1"/>
</dbReference>
<name>A0ABV7H4B0_9BURK</name>
<dbReference type="PANTHER" id="PTHR43535">
    <property type="entry name" value="PHOSPHATIDATE CYTIDYLYLTRANSFERASE"/>
    <property type="match status" value="1"/>
</dbReference>
<protein>
    <submittedName>
        <fullName evidence="2">Phosphatidate cytidylyltransferase</fullName>
        <ecNumber evidence="2">2.7.7.41</ecNumber>
    </submittedName>
</protein>
<feature type="transmembrane region" description="Helical" evidence="1">
    <location>
        <begin position="251"/>
        <end position="271"/>
    </location>
</feature>
<keyword evidence="1" id="KW-1133">Transmembrane helix</keyword>
<comment type="caution">
    <text evidence="2">The sequence shown here is derived from an EMBL/GenBank/DDBJ whole genome shotgun (WGS) entry which is preliminary data.</text>
</comment>
<feature type="transmembrane region" description="Helical" evidence="1">
    <location>
        <begin position="185"/>
        <end position="206"/>
    </location>
</feature>
<keyword evidence="2" id="KW-0548">Nucleotidyltransferase</keyword>
<dbReference type="RefSeq" id="WP_377304500.1">
    <property type="nucleotide sequence ID" value="NZ_CP180191.1"/>
</dbReference>
<organism evidence="2 3">
    <name type="scientific">Piscinibacterium candidicorallinum</name>
    <dbReference type="NCBI Taxonomy" id="1793872"/>
    <lineage>
        <taxon>Bacteria</taxon>
        <taxon>Pseudomonadati</taxon>
        <taxon>Pseudomonadota</taxon>
        <taxon>Betaproteobacteria</taxon>
        <taxon>Burkholderiales</taxon>
        <taxon>Piscinibacterium</taxon>
    </lineage>
</organism>
<dbReference type="EC" id="2.7.7.41" evidence="2"/>
<sequence length="318" mass="35223">MIEDLRFWVVVATLLALLGAAALLKPLMDGWIKRPLSRAVLSFAQDRERNGWLFLFCFWSAVVLDPAVAFFMFALTSFLGLREFLTRTPANAADYRALFVAFFILIPAQYVFVGNGWYGLFSVFIPVYAFFVLPALSALAGDAKEFFARAAKLQLGVMLCVYCLSHIPATLSLTIRGWSGGDNHAAYLMLFCVMVTQVGDIVQYWVSRQYGRRRLARSITRDLTWEGVAAGIGAAMLVGLSMYWYVPFNLITTLGVAAATAAMGFVAQLVLQTLKRSTGIRDWGEISTGRSSVLDRLGSLVFAAPVFYHLTRAFTPVL</sequence>
<feature type="transmembrane region" description="Helical" evidence="1">
    <location>
        <begin position="153"/>
        <end position="173"/>
    </location>
</feature>
<dbReference type="Proteomes" id="UP001595556">
    <property type="component" value="Unassembled WGS sequence"/>
</dbReference>
<gene>
    <name evidence="2" type="ORF">ACFOEN_12720</name>
</gene>